<name>A0AC35U1T8_9BILA</name>
<accession>A0AC35U1T8</accession>
<dbReference type="Proteomes" id="UP000095286">
    <property type="component" value="Unplaced"/>
</dbReference>
<proteinExistence type="predicted"/>
<reference evidence="2" key="1">
    <citation type="submission" date="2016-11" db="UniProtKB">
        <authorList>
            <consortium name="WormBaseParasite"/>
        </authorList>
    </citation>
    <scope>IDENTIFICATION</scope>
    <source>
        <strain evidence="2">KR3021</strain>
    </source>
</reference>
<protein>
    <submittedName>
        <fullName evidence="2">Translation initiation factor eIF-2B subunit delta</fullName>
    </submittedName>
</protein>
<sequence>MTDDAKCRNEVNAQRKAKKAEDKARKEAATKAKKEGKQEQSSVIAKKVVESPDKGAELQKAPSTSAPPKKKPTGESNSSRSKPIKKDPLPKSIPPTTTTIRSLTPIIDTSRVHPSFLSLFSKCDQGIIRGVDEICEEFVFAFQAFLEDYHHQENIPFYEGLMNGTKSSLSYLNSDGKYTFPFALGNIIRQLKKEIIALAKYDNDADSKRHLNGWLENYIDVHFSSADAAIVKFAGDKLRTLPRVLIYGSCPLVEKIILESKLGNNEIDITIVESPIEGNALEFASKLSDKGIETTYTTLNCVGNVMRNVDVVLLGCSAIFSNGYALTQRGCGVIALHAEACNVPVLIAAKTFKFVDLVKTHENKPKEVNALTKEILEAVPDDLITALVTEMRIVPPSSAPAVLKAKQLDYEQ</sequence>
<organism evidence="1 2">
    <name type="scientific">Rhabditophanes sp. KR3021</name>
    <dbReference type="NCBI Taxonomy" id="114890"/>
    <lineage>
        <taxon>Eukaryota</taxon>
        <taxon>Metazoa</taxon>
        <taxon>Ecdysozoa</taxon>
        <taxon>Nematoda</taxon>
        <taxon>Chromadorea</taxon>
        <taxon>Rhabditida</taxon>
        <taxon>Tylenchina</taxon>
        <taxon>Panagrolaimomorpha</taxon>
        <taxon>Strongyloidoidea</taxon>
        <taxon>Alloionematidae</taxon>
        <taxon>Rhabditophanes</taxon>
    </lineage>
</organism>
<evidence type="ECO:0000313" key="2">
    <source>
        <dbReference type="WBParaSite" id="RSKR_0000668300.1"/>
    </source>
</evidence>
<dbReference type="WBParaSite" id="RSKR_0000668300.1">
    <property type="protein sequence ID" value="RSKR_0000668300.1"/>
    <property type="gene ID" value="RSKR_0000668300"/>
</dbReference>
<evidence type="ECO:0000313" key="1">
    <source>
        <dbReference type="Proteomes" id="UP000095286"/>
    </source>
</evidence>